<proteinExistence type="predicted"/>
<dbReference type="EMBL" id="VVYV01000006">
    <property type="protein sequence ID" value="KAA5421894.1"/>
    <property type="molecule type" value="Genomic_DNA"/>
</dbReference>
<reference evidence="2 3" key="1">
    <citation type="journal article" date="2019" name="Nat. Med.">
        <title>A library of human gut bacterial isolates paired with longitudinal multiomics data enables mechanistic microbiome research.</title>
        <authorList>
            <person name="Poyet M."/>
            <person name="Groussin M."/>
            <person name="Gibbons S.M."/>
            <person name="Avila-Pacheco J."/>
            <person name="Jiang X."/>
            <person name="Kearney S.M."/>
            <person name="Perrotta A.R."/>
            <person name="Berdy B."/>
            <person name="Zhao S."/>
            <person name="Lieberman T.D."/>
            <person name="Swanson P.K."/>
            <person name="Smith M."/>
            <person name="Roesemann S."/>
            <person name="Alexander J.E."/>
            <person name="Rich S.A."/>
            <person name="Livny J."/>
            <person name="Vlamakis H."/>
            <person name="Clish C."/>
            <person name="Bullock K."/>
            <person name="Deik A."/>
            <person name="Scott J."/>
            <person name="Pierce K.A."/>
            <person name="Xavier R.J."/>
            <person name="Alm E.J."/>
        </authorList>
    </citation>
    <scope>NUCLEOTIDE SEQUENCE [LARGE SCALE GENOMIC DNA]</scope>
    <source>
        <strain evidence="2 3">BIOML-A6</strain>
    </source>
</reference>
<dbReference type="Proteomes" id="UP000448877">
    <property type="component" value="Unassembled WGS sequence"/>
</dbReference>
<dbReference type="GeneID" id="66305073"/>
<keyword evidence="1" id="KW-1133">Transmembrane helix</keyword>
<evidence type="ECO:0000313" key="3">
    <source>
        <dbReference type="Proteomes" id="UP000448877"/>
    </source>
</evidence>
<protein>
    <submittedName>
        <fullName evidence="2">Uncharacterized protein</fullName>
    </submittedName>
</protein>
<dbReference type="RefSeq" id="WP_060408124.1">
    <property type="nucleotide sequence ID" value="NZ_CABMLT010000014.1"/>
</dbReference>
<sequence>MKNDKDYIFVRSLIDKYRLNEKYFHLDEKYLSSYVDRIVYEYRVMDTLTFVTSKWSRVSSYFLKVFIILGGAFLSVIKSQNIKKSIVLVNTSFDSDIIALPFADNVMRMKRLRDLCDMDIDICYHPHFHFQSLQKQIDYYNSRSESVYLDYFRLSDTISLAVKMLANSHQLRKCSKELDHYFNSNTCKLPGIVIVSVLYRQSMTRLLKRMVTSQTSKIWLMDFCFELKYITFNDVIHKQRPQDKTIHLQHGSFFTYQPAYCNPCCDISLCCSPREKDIIDQNNKYKSRIEYLGAPLQSFIDKSNADKVESSFDILFLMTDTYSAEIKMLQTIFLKGFDFLRHKVLVRYRPASRIDDETYLSPFIGGATVSNGTTLTDDVKSAKTIVSFSEDALYIGLRYNKRIVVICSEDPKETYNFDNSTSNIIITNHPSVSKSLDWDAFIGGAEECDYNTDNFALYNFGINNFEQLRIRFKEILTTCL</sequence>
<name>A0A108T7Y8_9BACE</name>
<organism evidence="2 3">
    <name type="scientific">Bacteroides cellulosilyticus</name>
    <dbReference type="NCBI Taxonomy" id="246787"/>
    <lineage>
        <taxon>Bacteria</taxon>
        <taxon>Pseudomonadati</taxon>
        <taxon>Bacteroidota</taxon>
        <taxon>Bacteroidia</taxon>
        <taxon>Bacteroidales</taxon>
        <taxon>Bacteroidaceae</taxon>
        <taxon>Bacteroides</taxon>
    </lineage>
</organism>
<keyword evidence="1" id="KW-0812">Transmembrane</keyword>
<dbReference type="AlphaFoldDB" id="A0A108T7Y8"/>
<evidence type="ECO:0000256" key="1">
    <source>
        <dbReference type="SAM" id="Phobius"/>
    </source>
</evidence>
<accession>A0A108T7Y8</accession>
<comment type="caution">
    <text evidence="2">The sequence shown here is derived from an EMBL/GenBank/DDBJ whole genome shotgun (WGS) entry which is preliminary data.</text>
</comment>
<gene>
    <name evidence="2" type="ORF">F2Y81_05690</name>
</gene>
<keyword evidence="1" id="KW-0472">Membrane</keyword>
<evidence type="ECO:0000313" key="2">
    <source>
        <dbReference type="EMBL" id="KAA5421894.1"/>
    </source>
</evidence>
<feature type="transmembrane region" description="Helical" evidence="1">
    <location>
        <begin position="58"/>
        <end position="77"/>
    </location>
</feature>